<protein>
    <submittedName>
        <fullName evidence="2">Uncharacterized protein</fullName>
    </submittedName>
</protein>
<sequence>MSGDSGLLTAGAGAQSDRATPRGGDGAAFYSAYMSQLQGNTHRPLRKQRSPPPSDAAGLLYGARFHGRDVPSKKHVSQERTQEPNFALTGRSHTTVRELMDAAEAAGVPSPGPGAGGRSVRKMVQTMSFKGAMAGPGLSITEEPEQPRAIQKCGTFKPTRNTARVLLTDRDGDAGGDDTNRVHDGAAGRWGPEAAAAAAEAGEQLHATSNRLVSWDDQVALCAAHDAETAAARRPGSAPPWATDDDNAGRRPLSAAQRTYQAGMRGSVDVFHYRFSGGVCPEDYKFSAEGHTRTPAPTAPPPESAVSMFAERRAEYTCNRVRALQSAPIY</sequence>
<evidence type="ECO:0000256" key="1">
    <source>
        <dbReference type="SAM" id="MobiDB-lite"/>
    </source>
</evidence>
<proteinExistence type="predicted"/>
<evidence type="ECO:0000313" key="2">
    <source>
        <dbReference type="EMBL" id="CAD8282277.1"/>
    </source>
</evidence>
<name>A0A7R9V1M0_9CHLO</name>
<feature type="region of interest" description="Disordered" evidence="1">
    <location>
        <begin position="229"/>
        <end position="249"/>
    </location>
</feature>
<organism evidence="2">
    <name type="scientific">Chlamydomonas euryale</name>
    <dbReference type="NCBI Taxonomy" id="1486919"/>
    <lineage>
        <taxon>Eukaryota</taxon>
        <taxon>Viridiplantae</taxon>
        <taxon>Chlorophyta</taxon>
        <taxon>core chlorophytes</taxon>
        <taxon>Chlorophyceae</taxon>
        <taxon>CS clade</taxon>
        <taxon>Chlamydomonadales</taxon>
        <taxon>Chlamydomonadaceae</taxon>
        <taxon>Chlamydomonas</taxon>
    </lineage>
</organism>
<accession>A0A7R9V1M0</accession>
<gene>
    <name evidence="2" type="ORF">CEUR00632_LOCUS2312</name>
</gene>
<dbReference type="AlphaFoldDB" id="A0A7R9V1M0"/>
<reference evidence="2" key="1">
    <citation type="submission" date="2021-01" db="EMBL/GenBank/DDBJ databases">
        <authorList>
            <person name="Corre E."/>
            <person name="Pelletier E."/>
            <person name="Niang G."/>
            <person name="Scheremetjew M."/>
            <person name="Finn R."/>
            <person name="Kale V."/>
            <person name="Holt S."/>
            <person name="Cochrane G."/>
            <person name="Meng A."/>
            <person name="Brown T."/>
            <person name="Cohen L."/>
        </authorList>
    </citation>
    <scope>NUCLEOTIDE SEQUENCE</scope>
    <source>
        <strain evidence="2">CCMP219</strain>
    </source>
</reference>
<dbReference type="EMBL" id="HBEC01005097">
    <property type="protein sequence ID" value="CAD8282277.1"/>
    <property type="molecule type" value="Transcribed_RNA"/>
</dbReference>
<feature type="region of interest" description="Disordered" evidence="1">
    <location>
        <begin position="1"/>
        <end position="59"/>
    </location>
</feature>